<comment type="function">
    <text evidence="10">Acts as a component of the essential kinetochore-associated NDC80 complex, which is required for chromosome segregation and spindle checkpoint activity.</text>
</comment>
<evidence type="ECO:0000259" key="13">
    <source>
        <dbReference type="Pfam" id="PF03801"/>
    </source>
</evidence>
<feature type="region of interest" description="Disordered" evidence="12">
    <location>
        <begin position="1"/>
        <end position="90"/>
    </location>
</feature>
<keyword evidence="4 10" id="KW-0498">Mitosis</keyword>
<proteinExistence type="inferred from homology"/>
<reference evidence="14" key="1">
    <citation type="submission" date="2021-01" db="EMBL/GenBank/DDBJ databases">
        <authorList>
            <person name="Corre E."/>
            <person name="Pelletier E."/>
            <person name="Niang G."/>
            <person name="Scheremetjew M."/>
            <person name="Finn R."/>
            <person name="Kale V."/>
            <person name="Holt S."/>
            <person name="Cochrane G."/>
            <person name="Meng A."/>
            <person name="Brown T."/>
            <person name="Cohen L."/>
        </authorList>
    </citation>
    <scope>NUCLEOTIDE SEQUENCE</scope>
    <source>
        <strain evidence="14">Isolate 1302-5</strain>
    </source>
</reference>
<dbReference type="GO" id="GO:0031262">
    <property type="term" value="C:Ndc80 complex"/>
    <property type="evidence" value="ECO:0007669"/>
    <property type="project" value="UniProtKB-UniRule"/>
</dbReference>
<dbReference type="Pfam" id="PF03801">
    <property type="entry name" value="Ndc80_HEC"/>
    <property type="match status" value="1"/>
</dbReference>
<evidence type="ECO:0000256" key="1">
    <source>
        <dbReference type="ARBA" id="ARBA00007050"/>
    </source>
</evidence>
<evidence type="ECO:0000256" key="5">
    <source>
        <dbReference type="ARBA" id="ARBA00022838"/>
    </source>
</evidence>
<evidence type="ECO:0000256" key="4">
    <source>
        <dbReference type="ARBA" id="ARBA00022776"/>
    </source>
</evidence>
<comment type="subcellular location">
    <subcellularLocation>
        <location evidence="10">Chromosome</location>
        <location evidence="10">Centromere</location>
        <location evidence="10">Kinetochore</location>
    </subcellularLocation>
    <subcellularLocation>
        <location evidence="10">Nucleus</location>
    </subcellularLocation>
</comment>
<dbReference type="PANTHER" id="PTHR10643">
    <property type="entry name" value="KINETOCHORE PROTEIN NDC80"/>
    <property type="match status" value="1"/>
</dbReference>
<dbReference type="EMBL" id="HBKQ01059444">
    <property type="protein sequence ID" value="CAE2286305.1"/>
    <property type="molecule type" value="Transcribed_RNA"/>
</dbReference>
<dbReference type="InterPro" id="IPR005550">
    <property type="entry name" value="Kinetochore_Ndc80"/>
</dbReference>
<evidence type="ECO:0000313" key="14">
    <source>
        <dbReference type="EMBL" id="CAE2286305.1"/>
    </source>
</evidence>
<dbReference type="PANTHER" id="PTHR10643:SF2">
    <property type="entry name" value="KINETOCHORE PROTEIN NDC80 HOMOLOG"/>
    <property type="match status" value="1"/>
</dbReference>
<dbReference type="FunFam" id="1.10.418.30:FF:000002">
    <property type="entry name" value="NDC80, kinetochore complex component"/>
    <property type="match status" value="1"/>
</dbReference>
<name>A0A7S4K7P6_9STRA</name>
<dbReference type="GO" id="GO:0005737">
    <property type="term" value="C:cytoplasm"/>
    <property type="evidence" value="ECO:0007669"/>
    <property type="project" value="UniProtKB-ARBA"/>
</dbReference>
<evidence type="ECO:0000256" key="8">
    <source>
        <dbReference type="ARBA" id="ARBA00023306"/>
    </source>
</evidence>
<accession>A0A7S4K7P6</accession>
<evidence type="ECO:0000256" key="2">
    <source>
        <dbReference type="ARBA" id="ARBA00022454"/>
    </source>
</evidence>
<keyword evidence="7 10" id="KW-0539">Nucleus</keyword>
<evidence type="ECO:0000256" key="7">
    <source>
        <dbReference type="ARBA" id="ARBA00023242"/>
    </source>
</evidence>
<gene>
    <name evidence="14" type="ORF">OAUR00152_LOCUS40571</name>
</gene>
<sequence>MPRRNPSRRTTLGGLDANRRKSLAPEGARKKKPSKQRMSMIPRMAGGEAFGGSENEATVQRCATPSRRKSNGGEWRQSLAPQAALKPDPRPIAEKSYMTSCINSLLQYLVSSGYEHPVSRKTLSRPSGRDFNQIVTFILRCIDPSFNDGTQKFEDEVAMAFKSLGYPYPISKTALVAAGSPHTWPTLLAALMWLIELLGCEDSQEEDILRNEDDATMNSLEEIESRSEKAFFRYLNKAYVAFLSADDPQYEALEEALVEYFEKDNLKIEGEFQRVTETNMEIQEEIKQLLRNGEELPELKQRREDYATDLEKFYDLVKKLEEHKATLRKKVEERTAELVKREEGLQQITAQIDALKRQVQSQEFSVEDIRRMQKEKVRQEESIARAAGAKNEQNKALWEVSTELSQRVDQLRETVEKYNWKVMELHLSAERDSNQNKYELELHTDLAQVGDPAKIFNGVDIKGSVLPMVFSLKCDFAEKCANAKRDTLKLLDQKEQTEKATAHATDCVKELDVKSKECEQLHRQESAENEMVLSNRLKEVDAIETKVFSLRDPMAIEAAISKYTSQCEKLEKLRLNHHNEILSKKKAIQAELDLALRALAEQKEYIQNQLYDLEGHIQRQQEA</sequence>
<dbReference type="GO" id="GO:0000226">
    <property type="term" value="P:microtubule cytoskeleton organization"/>
    <property type="evidence" value="ECO:0007669"/>
    <property type="project" value="UniProtKB-ARBA"/>
</dbReference>
<keyword evidence="5 10" id="KW-0995">Kinetochore</keyword>
<dbReference type="GO" id="GO:0005815">
    <property type="term" value="C:microtubule organizing center"/>
    <property type="evidence" value="ECO:0007669"/>
    <property type="project" value="UniProtKB-ARBA"/>
</dbReference>
<dbReference type="Gene3D" id="1.10.418.30">
    <property type="entry name" value="Ncd80 complex, Ncd80 subunit"/>
    <property type="match status" value="1"/>
</dbReference>
<comment type="similarity">
    <text evidence="1 10">Belongs to the NDC80/HEC1 family.</text>
</comment>
<dbReference type="GO" id="GO:0051301">
    <property type="term" value="P:cell division"/>
    <property type="evidence" value="ECO:0007669"/>
    <property type="project" value="UniProtKB-UniRule"/>
</dbReference>
<evidence type="ECO:0000256" key="11">
    <source>
        <dbReference type="SAM" id="Coils"/>
    </source>
</evidence>
<dbReference type="InterPro" id="IPR055260">
    <property type="entry name" value="Ndc80_CH"/>
</dbReference>
<evidence type="ECO:0000256" key="3">
    <source>
        <dbReference type="ARBA" id="ARBA00022618"/>
    </source>
</evidence>
<evidence type="ECO:0000256" key="12">
    <source>
        <dbReference type="SAM" id="MobiDB-lite"/>
    </source>
</evidence>
<comment type="subunit">
    <text evidence="10">Component of the NDC80 complex.</text>
</comment>
<dbReference type="GO" id="GO:0005634">
    <property type="term" value="C:nucleus"/>
    <property type="evidence" value="ECO:0007669"/>
    <property type="project" value="UniProtKB-SubCell"/>
</dbReference>
<dbReference type="InterPro" id="IPR038273">
    <property type="entry name" value="Ndc80_sf"/>
</dbReference>
<dbReference type="AlphaFoldDB" id="A0A7S4K7P6"/>
<keyword evidence="8 10" id="KW-0131">Cell cycle</keyword>
<protein>
    <recommendedName>
        <fullName evidence="10">Kinetochore protein NDC80</fullName>
    </recommendedName>
</protein>
<keyword evidence="3 10" id="KW-0132">Cell division</keyword>
<evidence type="ECO:0000256" key="6">
    <source>
        <dbReference type="ARBA" id="ARBA00023054"/>
    </source>
</evidence>
<organism evidence="14">
    <name type="scientific">Odontella aurita</name>
    <dbReference type="NCBI Taxonomy" id="265563"/>
    <lineage>
        <taxon>Eukaryota</taxon>
        <taxon>Sar</taxon>
        <taxon>Stramenopiles</taxon>
        <taxon>Ochrophyta</taxon>
        <taxon>Bacillariophyta</taxon>
        <taxon>Mediophyceae</taxon>
        <taxon>Biddulphiophycidae</taxon>
        <taxon>Eupodiscales</taxon>
        <taxon>Odontellaceae</taxon>
        <taxon>Odontella</taxon>
    </lineage>
</organism>
<evidence type="ECO:0000256" key="9">
    <source>
        <dbReference type="ARBA" id="ARBA00023328"/>
    </source>
</evidence>
<keyword evidence="9 10" id="KW-0137">Centromere</keyword>
<feature type="coiled-coil region" evidence="11">
    <location>
        <begin position="272"/>
        <end position="365"/>
    </location>
</feature>
<evidence type="ECO:0000256" key="10">
    <source>
        <dbReference type="RuleBase" id="RU368072"/>
    </source>
</evidence>
<feature type="domain" description="Kinetochore protein Ndc80 CH" evidence="13">
    <location>
        <begin position="77"/>
        <end position="201"/>
    </location>
</feature>
<keyword evidence="6 11" id="KW-0175">Coiled coil</keyword>
<dbReference type="GO" id="GO:0051315">
    <property type="term" value="P:attachment of mitotic spindle microtubules to kinetochore"/>
    <property type="evidence" value="ECO:0007669"/>
    <property type="project" value="UniProtKB-UniRule"/>
</dbReference>
<keyword evidence="2 10" id="KW-0158">Chromosome</keyword>